<dbReference type="PANTHER" id="PTHR13448:SF0">
    <property type="entry name" value="TRANSMEMBRANE PROTEIN 214"/>
    <property type="match status" value="1"/>
</dbReference>
<keyword evidence="7" id="KW-1133">Transmembrane helix</keyword>
<protein>
    <recommendedName>
        <fullName evidence="14">Transmembrane protein 214-A</fullName>
    </recommendedName>
</protein>
<evidence type="ECO:0000256" key="4">
    <source>
        <dbReference type="ARBA" id="ARBA00022692"/>
    </source>
</evidence>
<dbReference type="KEGG" id="bvg:104908484"/>
<feature type="compositionally biased region" description="Acidic residues" evidence="11">
    <location>
        <begin position="98"/>
        <end position="107"/>
    </location>
</feature>
<dbReference type="OMA" id="DWINHRP"/>
<evidence type="ECO:0000313" key="13">
    <source>
        <dbReference type="Proteomes" id="UP000035740"/>
    </source>
</evidence>
<dbReference type="PANTHER" id="PTHR13448">
    <property type="entry name" value="TRANSMEMBRANE PROTEIN 214"/>
    <property type="match status" value="1"/>
</dbReference>
<dbReference type="AlphaFoldDB" id="A0A0J8E2K4"/>
<keyword evidence="6" id="KW-0256">Endoplasmic reticulum</keyword>
<feature type="compositionally biased region" description="Basic and acidic residues" evidence="11">
    <location>
        <begin position="64"/>
        <end position="80"/>
    </location>
</feature>
<evidence type="ECO:0000256" key="8">
    <source>
        <dbReference type="ARBA" id="ARBA00023136"/>
    </source>
</evidence>
<evidence type="ECO:0000256" key="9">
    <source>
        <dbReference type="ARBA" id="ARBA00023180"/>
    </source>
</evidence>
<comment type="similarity">
    <text evidence="2">Belongs to the TMEM214 family.</text>
</comment>
<reference evidence="12 13" key="1">
    <citation type="journal article" date="2014" name="Nature">
        <title>The genome of the recently domesticated crop plant sugar beet (Beta vulgaris).</title>
        <authorList>
            <person name="Dohm J.C."/>
            <person name="Minoche A.E."/>
            <person name="Holtgrawe D."/>
            <person name="Capella-Gutierrez S."/>
            <person name="Zakrzewski F."/>
            <person name="Tafer H."/>
            <person name="Rupp O."/>
            <person name="Sorensen T.R."/>
            <person name="Stracke R."/>
            <person name="Reinhardt R."/>
            <person name="Goesmann A."/>
            <person name="Kraft T."/>
            <person name="Schulz B."/>
            <person name="Stadler P.F."/>
            <person name="Schmidt T."/>
            <person name="Gabaldon T."/>
            <person name="Lehrach H."/>
            <person name="Weisshaar B."/>
            <person name="Himmelbauer H."/>
        </authorList>
    </citation>
    <scope>NUCLEOTIDE SEQUENCE [LARGE SCALE GENOMIC DNA]</scope>
    <source>
        <tissue evidence="12">Taproot</tissue>
    </source>
</reference>
<keyword evidence="13" id="KW-1185">Reference proteome</keyword>
<dbReference type="OrthoDB" id="10022292at2759"/>
<evidence type="ECO:0000256" key="2">
    <source>
        <dbReference type="ARBA" id="ARBA00007984"/>
    </source>
</evidence>
<evidence type="ECO:0000256" key="3">
    <source>
        <dbReference type="ARBA" id="ARBA00011720"/>
    </source>
</evidence>
<evidence type="ECO:0008006" key="14">
    <source>
        <dbReference type="Google" id="ProtNLM"/>
    </source>
</evidence>
<organism evidence="12 13">
    <name type="scientific">Beta vulgaris subsp. vulgaris</name>
    <name type="common">Beet</name>
    <dbReference type="NCBI Taxonomy" id="3555"/>
    <lineage>
        <taxon>Eukaryota</taxon>
        <taxon>Viridiplantae</taxon>
        <taxon>Streptophyta</taxon>
        <taxon>Embryophyta</taxon>
        <taxon>Tracheophyta</taxon>
        <taxon>Spermatophyta</taxon>
        <taxon>Magnoliopsida</taxon>
        <taxon>eudicotyledons</taxon>
        <taxon>Gunneridae</taxon>
        <taxon>Pentapetalae</taxon>
        <taxon>Caryophyllales</taxon>
        <taxon>Chenopodiaceae</taxon>
        <taxon>Betoideae</taxon>
        <taxon>Beta</taxon>
    </lineage>
</organism>
<dbReference type="Proteomes" id="UP000035740">
    <property type="component" value="Unassembled WGS sequence"/>
</dbReference>
<comment type="function">
    <text evidence="10">Critical mediator, in cooperation with CASP4, of endoplasmic reticulum-stress induced apoptosis. Required or the activation of CASP4 following endoplasmic reticulum stress.</text>
</comment>
<evidence type="ECO:0000256" key="7">
    <source>
        <dbReference type="ARBA" id="ARBA00022989"/>
    </source>
</evidence>
<comment type="subunit">
    <text evidence="3">Constitutively interacts with CASP4; required for the localization of procaspase 4 to the ER.</text>
</comment>
<evidence type="ECO:0000256" key="10">
    <source>
        <dbReference type="ARBA" id="ARBA00024938"/>
    </source>
</evidence>
<dbReference type="GO" id="GO:0005794">
    <property type="term" value="C:Golgi apparatus"/>
    <property type="evidence" value="ECO:0007669"/>
    <property type="project" value="TreeGrafter"/>
</dbReference>
<sequence>MEDSNHLLELDEISANGVSTNHGWQKVTYAKRRKNQQKNQQQKPSTTVTTDKEGNVFRAIEQQSEDRHRRIVEAQRKSAAFDDDDNTAKNRSKKRDDSDDSEFDDNERENIDVNAKDDVVEKKKKKKADKKPKVSVSEAAAKIDAADLAAFLVDISGTYESQEDIQLMRFADFFARAFSGVSSAQFPWVKTFRESPVAKLAEIPISHIPDAVYRTSVDWINKRSVAALSSLVILLLDTILADLNNQHPNAKNAKKASQQPSSKSQVAVFVVLAMVLRRKPDVLVSLLPTLRENSKYQGQEKISVNIWMISQACQGDLAVGLFSWAHNLLPMLNSKSTNNPLCRDLILQSIERILAAPKARSILVNGAVRKGERLIPPAQLEILMRATFPVSSARIKATERFEAVYPILKEVALAGVPGSKAMKQISQQIFEFAILAAGEDKPELAREAIDTVIWCLAQNSDIYKQWDKVYLDNLEASAAVLKKLSEQRREQHINQSSLEVVKQTMKSFQLKNEKALAGESSGQGAVLKDADKYCKVILGRLSRSHGCLKAMVFIAVAMGVGAAVMSSNGESLDWKRVSVMLSSFQTL</sequence>
<keyword evidence="5" id="KW-0053">Apoptosis</keyword>
<name>A0A0J8E2K4_BETVV</name>
<dbReference type="EMBL" id="KQ090326">
    <property type="protein sequence ID" value="KMS97335.1"/>
    <property type="molecule type" value="Genomic_DNA"/>
</dbReference>
<keyword evidence="4" id="KW-0812">Transmembrane</keyword>
<dbReference type="Gramene" id="KMS97335">
    <property type="protein sequence ID" value="KMS97335"/>
    <property type="gene ID" value="BVRB_6g156140"/>
</dbReference>
<keyword evidence="8" id="KW-0472">Membrane</keyword>
<dbReference type="InterPro" id="IPR019308">
    <property type="entry name" value="TMEM214"/>
</dbReference>
<dbReference type="GO" id="GO:0005789">
    <property type="term" value="C:endoplasmic reticulum membrane"/>
    <property type="evidence" value="ECO:0007669"/>
    <property type="project" value="UniProtKB-SubCell"/>
</dbReference>
<dbReference type="eggNOG" id="KOG4467">
    <property type="taxonomic scope" value="Eukaryota"/>
</dbReference>
<evidence type="ECO:0000256" key="11">
    <source>
        <dbReference type="SAM" id="MobiDB-lite"/>
    </source>
</evidence>
<gene>
    <name evidence="12" type="ORF">BVRB_6g156140</name>
</gene>
<evidence type="ECO:0000256" key="6">
    <source>
        <dbReference type="ARBA" id="ARBA00022824"/>
    </source>
</evidence>
<evidence type="ECO:0000256" key="5">
    <source>
        <dbReference type="ARBA" id="ARBA00022703"/>
    </source>
</evidence>
<feature type="compositionally biased region" description="Basic and acidic residues" evidence="11">
    <location>
        <begin position="108"/>
        <end position="117"/>
    </location>
</feature>
<feature type="region of interest" description="Disordered" evidence="11">
    <location>
        <begin position="14"/>
        <end position="117"/>
    </location>
</feature>
<accession>A0A0J8E2K4</accession>
<dbReference type="Pfam" id="PF10151">
    <property type="entry name" value="TMEM214"/>
    <property type="match status" value="1"/>
</dbReference>
<comment type="subcellular location">
    <subcellularLocation>
        <location evidence="1">Endoplasmic reticulum membrane</location>
        <topology evidence="1">Multi-pass membrane protein</topology>
    </subcellularLocation>
</comment>
<proteinExistence type="inferred from homology"/>
<evidence type="ECO:0000256" key="1">
    <source>
        <dbReference type="ARBA" id="ARBA00004477"/>
    </source>
</evidence>
<evidence type="ECO:0000313" key="12">
    <source>
        <dbReference type="EMBL" id="KMS97335.1"/>
    </source>
</evidence>
<keyword evidence="9" id="KW-0325">Glycoprotein</keyword>